<name>A0A655Z5V6_VIBCL</name>
<evidence type="ECO:0000313" key="2">
    <source>
        <dbReference type="Proteomes" id="UP000041770"/>
    </source>
</evidence>
<proteinExistence type="predicted"/>
<dbReference type="Proteomes" id="UP000041770">
    <property type="component" value="Unassembled WGS sequence"/>
</dbReference>
<evidence type="ECO:0000313" key="1">
    <source>
        <dbReference type="EMBL" id="CSC58792.1"/>
    </source>
</evidence>
<gene>
    <name evidence="1" type="ORF">ERS013200_01759</name>
</gene>
<organism evidence="1 2">
    <name type="scientific">Vibrio cholerae</name>
    <dbReference type="NCBI Taxonomy" id="666"/>
    <lineage>
        <taxon>Bacteria</taxon>
        <taxon>Pseudomonadati</taxon>
        <taxon>Pseudomonadota</taxon>
        <taxon>Gammaproteobacteria</taxon>
        <taxon>Vibrionales</taxon>
        <taxon>Vibrionaceae</taxon>
        <taxon>Vibrio</taxon>
    </lineage>
</organism>
<protein>
    <submittedName>
        <fullName evidence="1">Uncharacterized protein</fullName>
    </submittedName>
</protein>
<accession>A0A655Z5V6</accession>
<dbReference type="AlphaFoldDB" id="A0A655Z5V6"/>
<reference evidence="1 2" key="1">
    <citation type="submission" date="2015-07" db="EMBL/GenBank/DDBJ databases">
        <authorList>
            <consortium name="Pathogen Informatics"/>
        </authorList>
    </citation>
    <scope>NUCLEOTIDE SEQUENCE [LARGE SCALE GENOMIC DNA]</scope>
    <source>
        <strain evidence="1 2">A316</strain>
    </source>
</reference>
<sequence length="30" mass="3396">MRCANKTLLTQLYQGSAFVLVLLTEAVFHQ</sequence>
<dbReference type="EMBL" id="CWQY01000009">
    <property type="protein sequence ID" value="CSC58792.1"/>
    <property type="molecule type" value="Genomic_DNA"/>
</dbReference>